<dbReference type="Pfam" id="PF00497">
    <property type="entry name" value="SBP_bac_3"/>
    <property type="match status" value="1"/>
</dbReference>
<dbReference type="InterPro" id="IPR001638">
    <property type="entry name" value="Solute-binding_3/MltF_N"/>
</dbReference>
<accession>A0ABT5UD23</accession>
<evidence type="ECO:0000313" key="2">
    <source>
        <dbReference type="EMBL" id="MDE1464271.1"/>
    </source>
</evidence>
<comment type="caution">
    <text evidence="2">The sequence shown here is derived from an EMBL/GenBank/DDBJ whole genome shotgun (WGS) entry which is preliminary data.</text>
</comment>
<feature type="domain" description="Solute-binding protein family 3/N-terminal" evidence="1">
    <location>
        <begin position="32"/>
        <end position="241"/>
    </location>
</feature>
<sequence>MIRWLYIIQIVVLMVAAPLVISCPLQKLTYITEDYPPHNFVENGELQGVAVDLLIEALKAIKCPIDKRRITVLPWTRGYNMALNKPGIVLFGMSRLNEREHLFKWAGPYIKARVSLIAKKSSKIKIHNINELNNFTIGVVKDDAGERQVKSVGVKPVNLKYGNNHPETLAKMLVLDRFDLWAYEINVANWMFTKSGYNTDDFEVVYSFQSIPAFYAFNKNTPDFIVKMLQDGIDKVSSSKTKSGHTFMDKVYEKYGLK</sequence>
<reference evidence="2 3" key="1">
    <citation type="submission" date="2022-11" db="EMBL/GenBank/DDBJ databases">
        <title>Spartinivicinus poritis sp. nov., isolated from scleractinian coral Porites lutea.</title>
        <authorList>
            <person name="Zhang G."/>
            <person name="Cai L."/>
            <person name="Wei Q."/>
        </authorList>
    </citation>
    <scope>NUCLEOTIDE SEQUENCE [LARGE SCALE GENOMIC DNA]</scope>
    <source>
        <strain evidence="2 3">A2-2</strain>
    </source>
</reference>
<dbReference type="PANTHER" id="PTHR38834">
    <property type="entry name" value="PERIPLASMIC SUBSTRATE BINDING PROTEIN FAMILY 3"/>
    <property type="match status" value="1"/>
</dbReference>
<dbReference type="Gene3D" id="3.40.190.10">
    <property type="entry name" value="Periplasmic binding protein-like II"/>
    <property type="match status" value="2"/>
</dbReference>
<name>A0ABT5UD23_9GAMM</name>
<evidence type="ECO:0000313" key="3">
    <source>
        <dbReference type="Proteomes" id="UP001528823"/>
    </source>
</evidence>
<dbReference type="PANTHER" id="PTHR38834:SF3">
    <property type="entry name" value="SOLUTE-BINDING PROTEIN FAMILY 3_N-TERMINAL DOMAIN-CONTAINING PROTEIN"/>
    <property type="match status" value="1"/>
</dbReference>
<organism evidence="2 3">
    <name type="scientific">Spartinivicinus poritis</name>
    <dbReference type="NCBI Taxonomy" id="2994640"/>
    <lineage>
        <taxon>Bacteria</taxon>
        <taxon>Pseudomonadati</taxon>
        <taxon>Pseudomonadota</taxon>
        <taxon>Gammaproteobacteria</taxon>
        <taxon>Oceanospirillales</taxon>
        <taxon>Zooshikellaceae</taxon>
        <taxon>Spartinivicinus</taxon>
    </lineage>
</organism>
<dbReference type="Proteomes" id="UP001528823">
    <property type="component" value="Unassembled WGS sequence"/>
</dbReference>
<dbReference type="SUPFAM" id="SSF53850">
    <property type="entry name" value="Periplasmic binding protein-like II"/>
    <property type="match status" value="1"/>
</dbReference>
<evidence type="ECO:0000259" key="1">
    <source>
        <dbReference type="Pfam" id="PF00497"/>
    </source>
</evidence>
<keyword evidence="3" id="KW-1185">Reference proteome</keyword>
<proteinExistence type="predicted"/>
<dbReference type="PROSITE" id="PS51257">
    <property type="entry name" value="PROKAR_LIPOPROTEIN"/>
    <property type="match status" value="1"/>
</dbReference>
<protein>
    <submittedName>
        <fullName evidence="2">Transporter substrate-binding domain-containing protein</fullName>
    </submittedName>
</protein>
<dbReference type="RefSeq" id="WP_274690600.1">
    <property type="nucleotide sequence ID" value="NZ_JAPMOU010000031.1"/>
</dbReference>
<gene>
    <name evidence="2" type="ORF">ORQ98_20125</name>
</gene>
<dbReference type="EMBL" id="JAPMOU010000031">
    <property type="protein sequence ID" value="MDE1464271.1"/>
    <property type="molecule type" value="Genomic_DNA"/>
</dbReference>